<evidence type="ECO:0000313" key="1">
    <source>
        <dbReference type="EMBL" id="OHA33066.1"/>
    </source>
</evidence>
<dbReference type="AlphaFoldDB" id="A0A1G2NA94"/>
<dbReference type="InterPro" id="IPR016084">
    <property type="entry name" value="Haem_Oase-like_multi-hlx"/>
</dbReference>
<proteinExistence type="predicted"/>
<dbReference type="EMBL" id="MHRX01000036">
    <property type="protein sequence ID" value="OHA33066.1"/>
    <property type="molecule type" value="Genomic_DNA"/>
</dbReference>
<reference evidence="1 2" key="1">
    <citation type="journal article" date="2016" name="Nat. Commun.">
        <title>Thousands of microbial genomes shed light on interconnected biogeochemical processes in an aquifer system.</title>
        <authorList>
            <person name="Anantharaman K."/>
            <person name="Brown C.T."/>
            <person name="Hug L.A."/>
            <person name="Sharon I."/>
            <person name="Castelle C.J."/>
            <person name="Probst A.J."/>
            <person name="Thomas B.C."/>
            <person name="Singh A."/>
            <person name="Wilkins M.J."/>
            <person name="Karaoz U."/>
            <person name="Brodie E.L."/>
            <person name="Williams K.H."/>
            <person name="Hubbard S.S."/>
            <person name="Banfield J.F."/>
        </authorList>
    </citation>
    <scope>NUCLEOTIDE SEQUENCE [LARGE SCALE GENOMIC DNA]</scope>
</reference>
<gene>
    <name evidence="1" type="ORF">A2928_00785</name>
</gene>
<comment type="caution">
    <text evidence="1">The sequence shown here is derived from an EMBL/GenBank/DDBJ whole genome shotgun (WGS) entry which is preliminary data.</text>
</comment>
<accession>A0A1G2NA94</accession>
<sequence length="208" mass="23335">MTVNEHISKAKSQIEKIVRKCKTDSRTIIARYTAAVAVNFTDWIGKTIPWVRHEISYHTLVDNLRCESANDHVGMLLRFAKLCNALPESDDFAQTYEEVSAIRHLFAEPATAGLAGVVLCAVLENVSEIFIPDLAGRAKSCGCTNFEYTDVHGEADIKHSKAFIDAVEAELTMGYREPIFVTARPQYPEFHIVRSRECAVQLIAKIYE</sequence>
<dbReference type="Pfam" id="PF14518">
    <property type="entry name" value="Haem_oxygenas_2"/>
    <property type="match status" value="1"/>
</dbReference>
<organism evidence="1 2">
    <name type="scientific">Candidatus Taylorbacteria bacterium RIFCSPLOWO2_01_FULL_45_15b</name>
    <dbReference type="NCBI Taxonomy" id="1802319"/>
    <lineage>
        <taxon>Bacteria</taxon>
        <taxon>Candidatus Tayloriibacteriota</taxon>
    </lineage>
</organism>
<protein>
    <recommendedName>
        <fullName evidence="3">Iron-containing redox enzyme family protein</fullName>
    </recommendedName>
</protein>
<name>A0A1G2NA94_9BACT</name>
<evidence type="ECO:0008006" key="3">
    <source>
        <dbReference type="Google" id="ProtNLM"/>
    </source>
</evidence>
<evidence type="ECO:0000313" key="2">
    <source>
        <dbReference type="Proteomes" id="UP000176221"/>
    </source>
</evidence>
<dbReference type="Gene3D" id="1.20.910.10">
    <property type="entry name" value="Heme oxygenase-like"/>
    <property type="match status" value="1"/>
</dbReference>
<dbReference type="Proteomes" id="UP000176221">
    <property type="component" value="Unassembled WGS sequence"/>
</dbReference>